<keyword evidence="2" id="KW-1185">Reference proteome</keyword>
<accession>A0ABV8ZYT9</accession>
<proteinExistence type="predicted"/>
<evidence type="ECO:0000313" key="2">
    <source>
        <dbReference type="Proteomes" id="UP001595999"/>
    </source>
</evidence>
<name>A0ABV8ZYT9_9NEIS</name>
<sequence>MADLIVKCARCRYPHRETERIGRPTELGDVLACPRCGAHSYYDMTPQVAWCWASGLIEWGDQGQEPEGSIVIARGPKCSLKSILNVVARHGFQNGVLLVPGVPEADDQRGAADALDQWLSWCASTSHEDVVFVTPPEKALGGAAA</sequence>
<dbReference type="EMBL" id="JBHSEK010000017">
    <property type="protein sequence ID" value="MFC4491829.1"/>
    <property type="molecule type" value="Genomic_DNA"/>
</dbReference>
<dbReference type="Proteomes" id="UP001595999">
    <property type="component" value="Unassembled WGS sequence"/>
</dbReference>
<dbReference type="RefSeq" id="WP_231462918.1">
    <property type="nucleotide sequence ID" value="NZ_JAJOHW010000089.1"/>
</dbReference>
<reference evidence="2" key="1">
    <citation type="journal article" date="2019" name="Int. J. Syst. Evol. Microbiol.">
        <title>The Global Catalogue of Microorganisms (GCM) 10K type strain sequencing project: providing services to taxonomists for standard genome sequencing and annotation.</title>
        <authorList>
            <consortium name="The Broad Institute Genomics Platform"/>
            <consortium name="The Broad Institute Genome Sequencing Center for Infectious Disease"/>
            <person name="Wu L."/>
            <person name="Ma J."/>
        </authorList>
    </citation>
    <scope>NUCLEOTIDE SEQUENCE [LARGE SCALE GENOMIC DNA]</scope>
    <source>
        <strain evidence="2">CGMCC 4.7608</strain>
    </source>
</reference>
<evidence type="ECO:0000313" key="1">
    <source>
        <dbReference type="EMBL" id="MFC4491829.1"/>
    </source>
</evidence>
<protein>
    <submittedName>
        <fullName evidence="1">Uncharacterized protein</fullName>
    </submittedName>
</protein>
<gene>
    <name evidence="1" type="ORF">ACFO0R_19640</name>
</gene>
<comment type="caution">
    <text evidence="1">The sequence shown here is derived from an EMBL/GenBank/DDBJ whole genome shotgun (WGS) entry which is preliminary data.</text>
</comment>
<organism evidence="1 2">
    <name type="scientific">Chromobacterium aquaticum</name>
    <dbReference type="NCBI Taxonomy" id="467180"/>
    <lineage>
        <taxon>Bacteria</taxon>
        <taxon>Pseudomonadati</taxon>
        <taxon>Pseudomonadota</taxon>
        <taxon>Betaproteobacteria</taxon>
        <taxon>Neisseriales</taxon>
        <taxon>Chromobacteriaceae</taxon>
        <taxon>Chromobacterium</taxon>
    </lineage>
</organism>